<organism evidence="2 3">
    <name type="scientific">Altererythrobacter arenosus</name>
    <dbReference type="NCBI Taxonomy" id="3032592"/>
    <lineage>
        <taxon>Bacteria</taxon>
        <taxon>Pseudomonadati</taxon>
        <taxon>Pseudomonadota</taxon>
        <taxon>Alphaproteobacteria</taxon>
        <taxon>Sphingomonadales</taxon>
        <taxon>Erythrobacteraceae</taxon>
        <taxon>Altererythrobacter</taxon>
    </lineage>
</organism>
<keyword evidence="3" id="KW-1185">Reference proteome</keyword>
<sequence length="256" mass="27552">MPEATPTQLVEAAAAAQFDFGGMWVERESWTPATTRAIRQQLSDAGVQLLDVEVAWIMPGPSDPWLEQLVDIAAELGARNLLCVSSDPDAAATTAKLQRMVDRSAGTDVRINLEFGLFTEVKSIHAARAILEQLDGANKGLLCDTLHWARSGGTAEDIANLPREWLGYAQPCDAPAKGPDPSDMDAIVDDAINKRVAMGAGGLDLASFIAALPSALPLAVEERSQVLRERFPDLNERAREVARTSRAWLAGHSAQD</sequence>
<dbReference type="Proteomes" id="UP001215827">
    <property type="component" value="Chromosome"/>
</dbReference>
<proteinExistence type="predicted"/>
<dbReference type="InterPro" id="IPR013022">
    <property type="entry name" value="Xyl_isomerase-like_TIM-brl"/>
</dbReference>
<dbReference type="EMBL" id="CP121106">
    <property type="protein sequence ID" value="WFL77702.1"/>
    <property type="molecule type" value="Genomic_DNA"/>
</dbReference>
<name>A0ABY8FS86_9SPHN</name>
<dbReference type="Pfam" id="PF01261">
    <property type="entry name" value="AP_endonuc_2"/>
    <property type="match status" value="1"/>
</dbReference>
<evidence type="ECO:0000313" key="2">
    <source>
        <dbReference type="EMBL" id="WFL77702.1"/>
    </source>
</evidence>
<dbReference type="Gene3D" id="3.20.20.150">
    <property type="entry name" value="Divalent-metal-dependent TIM barrel enzymes"/>
    <property type="match status" value="1"/>
</dbReference>
<reference evidence="2 3" key="1">
    <citation type="submission" date="2023-03" db="EMBL/GenBank/DDBJ databases">
        <title>Altererythrobacter sp. CAU 1644 isolated from sand.</title>
        <authorList>
            <person name="Kim W."/>
        </authorList>
    </citation>
    <scope>NUCLEOTIDE SEQUENCE [LARGE SCALE GENOMIC DNA]</scope>
    <source>
        <strain evidence="2 3">CAU 1644</strain>
    </source>
</reference>
<accession>A0ABY8FS86</accession>
<dbReference type="SUPFAM" id="SSF51658">
    <property type="entry name" value="Xylose isomerase-like"/>
    <property type="match status" value="1"/>
</dbReference>
<dbReference type="InterPro" id="IPR050312">
    <property type="entry name" value="IolE/XylAMocC-like"/>
</dbReference>
<dbReference type="PANTHER" id="PTHR12110">
    <property type="entry name" value="HYDROXYPYRUVATE ISOMERASE"/>
    <property type="match status" value="1"/>
</dbReference>
<dbReference type="RefSeq" id="WP_278016394.1">
    <property type="nucleotide sequence ID" value="NZ_CP121106.1"/>
</dbReference>
<protein>
    <submittedName>
        <fullName evidence="2">TIM barrel protein</fullName>
    </submittedName>
</protein>
<gene>
    <name evidence="2" type="ORF">P7228_01145</name>
</gene>
<feature type="domain" description="Xylose isomerase-like TIM barrel" evidence="1">
    <location>
        <begin position="11"/>
        <end position="212"/>
    </location>
</feature>
<evidence type="ECO:0000259" key="1">
    <source>
        <dbReference type="Pfam" id="PF01261"/>
    </source>
</evidence>
<dbReference type="InterPro" id="IPR036237">
    <property type="entry name" value="Xyl_isomerase-like_sf"/>
</dbReference>
<dbReference type="PANTHER" id="PTHR12110:SF48">
    <property type="entry name" value="BLL3656 PROTEIN"/>
    <property type="match status" value="1"/>
</dbReference>
<evidence type="ECO:0000313" key="3">
    <source>
        <dbReference type="Proteomes" id="UP001215827"/>
    </source>
</evidence>